<dbReference type="HOGENOM" id="CLU_079904_0_0_11"/>
<dbReference type="PANTHER" id="PTHR31527:SF0">
    <property type="entry name" value="RE64534P"/>
    <property type="match status" value="1"/>
</dbReference>
<dbReference type="EMBL" id="BA000035">
    <property type="protein sequence ID" value="BAC17525.1"/>
    <property type="molecule type" value="Genomic_DNA"/>
</dbReference>
<keyword evidence="4" id="KW-1185">Reference proteome</keyword>
<reference evidence="3 4" key="1">
    <citation type="journal article" date="2003" name="Genome Res.">
        <title>Comparative complete genome sequence analysis of the amino acid replacements responsible for the thermostability of Corynebacterium efficiens.</title>
        <authorList>
            <person name="Nishio Y."/>
            <person name="Nakamura Y."/>
            <person name="Kawarabayasi Y."/>
            <person name="Usuda Y."/>
            <person name="Kimura E."/>
            <person name="Sugimoto S."/>
            <person name="Matsui K."/>
            <person name="Yamagishi A."/>
            <person name="Kikuchi H."/>
            <person name="Ikeo K."/>
            <person name="Gojobori T."/>
        </authorList>
    </citation>
    <scope>NUCLEOTIDE SEQUENCE [LARGE SCALE GENOMIC DNA]</scope>
    <source>
        <strain evidence="4">DSM 44549 / YS-314 / AJ 12310 / JCM 11189 / NBRC 100395</strain>
    </source>
</reference>
<dbReference type="NCBIfam" id="TIGR03425">
    <property type="entry name" value="urea_degr_2"/>
    <property type="match status" value="1"/>
</dbReference>
<dbReference type="InterPro" id="IPR018959">
    <property type="entry name" value="DUF1989"/>
</dbReference>
<organism evidence="3 4">
    <name type="scientific">Corynebacterium efficiens (strain DSM 44549 / YS-314 / AJ 12310 / JCM 11189 / NBRC 100395)</name>
    <dbReference type="NCBI Taxonomy" id="196164"/>
    <lineage>
        <taxon>Bacteria</taxon>
        <taxon>Bacillati</taxon>
        <taxon>Actinomycetota</taxon>
        <taxon>Actinomycetes</taxon>
        <taxon>Mycobacteriales</taxon>
        <taxon>Corynebacteriaceae</taxon>
        <taxon>Corynebacterium</taxon>
    </lineage>
</organism>
<accession>Q8FRP4</accession>
<proteinExistence type="predicted"/>
<protein>
    <recommendedName>
        <fullName evidence="2">DUF1989 domain-containing protein</fullName>
    </recommendedName>
</protein>
<evidence type="ECO:0000256" key="1">
    <source>
        <dbReference type="SAM" id="MobiDB-lite"/>
    </source>
</evidence>
<feature type="domain" description="DUF1989" evidence="2">
    <location>
        <begin position="65"/>
        <end position="232"/>
    </location>
</feature>
<evidence type="ECO:0000259" key="2">
    <source>
        <dbReference type="Pfam" id="PF09347"/>
    </source>
</evidence>
<dbReference type="STRING" id="196164.gene:10741117"/>
<evidence type="ECO:0000313" key="3">
    <source>
        <dbReference type="EMBL" id="BAC17525.1"/>
    </source>
</evidence>
<dbReference type="Pfam" id="PF09347">
    <property type="entry name" value="DUF1989"/>
    <property type="match status" value="1"/>
</dbReference>
<dbReference type="OrthoDB" id="9772660at2"/>
<dbReference type="RefSeq" id="WP_006769607.1">
    <property type="nucleotide sequence ID" value="NC_004369.1"/>
</dbReference>
<dbReference type="Proteomes" id="UP000001409">
    <property type="component" value="Chromosome"/>
</dbReference>
<sequence length="292" mass="31543">MLRITETESDVDDERGLHSTGTVTSARENARSRSKQTSPYQPYLPASSTPYPPEGVSPELLTWAETVAPGGYTHKVVQRGTRIRLEDVSGNACAHVLLFNADAPWERFNAADTIKIPWQAYPTEGHPLLSGEGRVLATVVGDTSHHHDALCGVMSDTMTREKYGDPRIHGVYPSGQSLFEQAGVKHGLTSRDIPPSIAFFKGTTIAADGGMHFTGGAGAGTTVDLLAELPLIILVANSPHPLDPHTDYVSGPLRVHAWRSDPTGPSSPWYAASPERQRAYLNTIDYAEAKGH</sequence>
<feature type="region of interest" description="Disordered" evidence="1">
    <location>
        <begin position="1"/>
        <end position="53"/>
    </location>
</feature>
<evidence type="ECO:0000313" key="4">
    <source>
        <dbReference type="Proteomes" id="UP000001409"/>
    </source>
</evidence>
<accession>C8NLZ0</accession>
<dbReference type="KEGG" id="cef:CE0715"/>
<dbReference type="AlphaFoldDB" id="Q8FRP4"/>
<dbReference type="PANTHER" id="PTHR31527">
    <property type="entry name" value="RE64534P"/>
    <property type="match status" value="1"/>
</dbReference>
<dbReference type="InterPro" id="IPR017792">
    <property type="entry name" value="UAAP1"/>
</dbReference>
<dbReference type="eggNOG" id="COG3665">
    <property type="taxonomic scope" value="Bacteria"/>
</dbReference>
<name>Q8FRP4_COREF</name>